<feature type="domain" description="Saccharopine dehydrogenase-like C-terminal" evidence="3">
    <location>
        <begin position="136"/>
        <end position="357"/>
    </location>
</feature>
<organism evidence="4 5">
    <name type="scientific">Flavobacterium fructosi</name>
    <dbReference type="NCBI Taxonomy" id="3230416"/>
    <lineage>
        <taxon>Bacteria</taxon>
        <taxon>Pseudomonadati</taxon>
        <taxon>Bacteroidota</taxon>
        <taxon>Flavobacteriia</taxon>
        <taxon>Flavobacteriales</taxon>
        <taxon>Flavobacteriaceae</taxon>
        <taxon>Flavobacterium</taxon>
    </lineage>
</organism>
<dbReference type="Gene3D" id="3.40.50.720">
    <property type="entry name" value="NAD(P)-binding Rossmann-like Domain"/>
    <property type="match status" value="1"/>
</dbReference>
<evidence type="ECO:0000259" key="3">
    <source>
        <dbReference type="Pfam" id="PF16653"/>
    </source>
</evidence>
<protein>
    <submittedName>
        <fullName evidence="4">Saccharopine dehydrogenase family protein</fullName>
    </submittedName>
</protein>
<dbReference type="SUPFAM" id="SSF51735">
    <property type="entry name" value="NAD(P)-binding Rossmann-fold domains"/>
    <property type="match status" value="1"/>
</dbReference>
<dbReference type="Pfam" id="PF03435">
    <property type="entry name" value="Sacchrp_dh_NADP"/>
    <property type="match status" value="1"/>
</dbReference>
<dbReference type="InterPro" id="IPR036291">
    <property type="entry name" value="NAD(P)-bd_dom_sf"/>
</dbReference>
<keyword evidence="1" id="KW-0560">Oxidoreductase</keyword>
<dbReference type="RefSeq" id="WP_379857658.1">
    <property type="nucleotide sequence ID" value="NZ_JBHZQA010000003.1"/>
</dbReference>
<dbReference type="PANTHER" id="PTHR11133">
    <property type="entry name" value="SACCHAROPINE DEHYDROGENASE"/>
    <property type="match status" value="1"/>
</dbReference>
<dbReference type="EMBL" id="JBHZQA010000003">
    <property type="protein sequence ID" value="MFE3847849.1"/>
    <property type="molecule type" value="Genomic_DNA"/>
</dbReference>
<evidence type="ECO:0000313" key="4">
    <source>
        <dbReference type="EMBL" id="MFE3847849.1"/>
    </source>
</evidence>
<evidence type="ECO:0000256" key="1">
    <source>
        <dbReference type="ARBA" id="ARBA00023002"/>
    </source>
</evidence>
<gene>
    <name evidence="4" type="ORF">ACFX5D_07715</name>
</gene>
<dbReference type="InterPro" id="IPR005097">
    <property type="entry name" value="Sacchrp_dh_NADP-bd"/>
</dbReference>
<accession>A0ABW6HLF3</accession>
<feature type="domain" description="Saccharopine dehydrogenase NADP binding" evidence="2">
    <location>
        <begin position="7"/>
        <end position="128"/>
    </location>
</feature>
<dbReference type="SUPFAM" id="SSF55347">
    <property type="entry name" value="Glyceraldehyde-3-phosphate dehydrogenase-like, C-terminal domain"/>
    <property type="match status" value="1"/>
</dbReference>
<reference evidence="4 5" key="1">
    <citation type="submission" date="2024-06" db="EMBL/GenBank/DDBJ databases">
        <title>Flavobacterium spp. isolated from glacier.</title>
        <authorList>
            <person name="Han D."/>
        </authorList>
    </citation>
    <scope>NUCLEOTIDE SEQUENCE [LARGE SCALE GENOMIC DNA]</scope>
    <source>
        <strain evidence="4 5">LB3P45</strain>
    </source>
</reference>
<proteinExistence type="predicted"/>
<dbReference type="InterPro" id="IPR032095">
    <property type="entry name" value="Sacchrp_dh-like_C"/>
</dbReference>
<dbReference type="Pfam" id="PF16653">
    <property type="entry name" value="Sacchrp_dh_C"/>
    <property type="match status" value="1"/>
</dbReference>
<sequence length="383" mass="42236">MKKHFNIIIAGAGGIAEAVGLILMEWSEVTPTLFIGDRTHSKAKKVANWIQEGTTNSGFIKDFHLAETGLTDEMRVILRQGDIILDCLPGSQAPRIAQFAKDFKLQYANLTEYVSETEEIIALAKNAETGFLLQTGLAPGYIGLLANGIFQEFCSDFNVAKVDKLELKVGALTTHAVAPHYYGFTWSPIGVATEYLEDTIVLRNFIKTTLPSLSERKTIIIDGVTYEEDLTSGGSADLADALSGKVGSLDYKTLRHPGHYAWVQDQFLNLVNFDNSIIDLQQKMEAIIPHVEDDQIILYAAVEGKDADGILRRREIAKRILPQKIGKHQLRAIQTTTAAPLAQAAKLLLENPHNGIILQSHIDSIAFLNGNYIVRVYGKMKTS</sequence>
<dbReference type="Gene3D" id="3.30.360.10">
    <property type="entry name" value="Dihydrodipicolinate Reductase, domain 2"/>
    <property type="match status" value="1"/>
</dbReference>
<keyword evidence="5" id="KW-1185">Reference proteome</keyword>
<evidence type="ECO:0000313" key="5">
    <source>
        <dbReference type="Proteomes" id="UP001600039"/>
    </source>
</evidence>
<dbReference type="InterPro" id="IPR051168">
    <property type="entry name" value="AASS"/>
</dbReference>
<name>A0ABW6HLF3_9FLAO</name>
<dbReference type="PANTHER" id="PTHR11133:SF22">
    <property type="entry name" value="ALPHA-AMINOADIPIC SEMIALDEHYDE SYNTHASE, MITOCHONDRIAL"/>
    <property type="match status" value="1"/>
</dbReference>
<dbReference type="Proteomes" id="UP001600039">
    <property type="component" value="Unassembled WGS sequence"/>
</dbReference>
<evidence type="ECO:0000259" key="2">
    <source>
        <dbReference type="Pfam" id="PF03435"/>
    </source>
</evidence>
<comment type="caution">
    <text evidence="4">The sequence shown here is derived from an EMBL/GenBank/DDBJ whole genome shotgun (WGS) entry which is preliminary data.</text>
</comment>